<keyword evidence="1" id="KW-1133">Transmembrane helix</keyword>
<accession>A0A672U8S2</accession>
<feature type="transmembrane region" description="Helical" evidence="1">
    <location>
        <begin position="42"/>
        <end position="61"/>
    </location>
</feature>
<protein>
    <submittedName>
        <fullName evidence="2">Uncharacterized protein</fullName>
    </submittedName>
</protein>
<reference evidence="2 3" key="1">
    <citation type="submission" date="2019-11" db="EMBL/GenBank/DDBJ databases">
        <title>Strigops habroptila (kakapo) genome, bStrHab1, primary haplotype, v2.</title>
        <authorList>
            <person name="Jarvis E.D."/>
            <person name="Howard J."/>
            <person name="Rhie A."/>
            <person name="Phillippy A."/>
            <person name="Korlach J."/>
            <person name="Digby A."/>
            <person name="Iorns D."/>
            <person name="Eason D."/>
            <person name="Robertson B."/>
            <person name="Raemaekers T."/>
            <person name="Howe K."/>
            <person name="Lewin H."/>
            <person name="Damas J."/>
            <person name="Hastie A."/>
            <person name="Tracey A."/>
            <person name="Chow W."/>
            <person name="Fedrigo O."/>
        </authorList>
    </citation>
    <scope>NUCLEOTIDE SEQUENCE [LARGE SCALE GENOMIC DNA]</scope>
</reference>
<dbReference type="AlphaFoldDB" id="A0A672U8S2"/>
<name>A0A672U8S2_STRHB</name>
<dbReference type="InParanoid" id="A0A672U8S2"/>
<keyword evidence="3" id="KW-1185">Reference proteome</keyword>
<reference evidence="2" key="3">
    <citation type="submission" date="2025-09" db="UniProtKB">
        <authorList>
            <consortium name="Ensembl"/>
        </authorList>
    </citation>
    <scope>IDENTIFICATION</scope>
</reference>
<dbReference type="Ensembl" id="ENSSHBT00005013757.1">
    <property type="protein sequence ID" value="ENSSHBP00005011424.1"/>
    <property type="gene ID" value="ENSSHBG00005009938.1"/>
</dbReference>
<dbReference type="SUPFAM" id="SSF52540">
    <property type="entry name" value="P-loop containing nucleoside triphosphate hydrolases"/>
    <property type="match status" value="1"/>
</dbReference>
<evidence type="ECO:0000313" key="3">
    <source>
        <dbReference type="Proteomes" id="UP000472266"/>
    </source>
</evidence>
<reference evidence="2" key="2">
    <citation type="submission" date="2025-08" db="UniProtKB">
        <authorList>
            <consortium name="Ensembl"/>
        </authorList>
    </citation>
    <scope>IDENTIFICATION</scope>
</reference>
<dbReference type="Gene3D" id="3.40.50.300">
    <property type="entry name" value="P-loop containing nucleotide triphosphate hydrolases"/>
    <property type="match status" value="1"/>
</dbReference>
<evidence type="ECO:0000313" key="2">
    <source>
        <dbReference type="Ensembl" id="ENSSHBP00005011424.1"/>
    </source>
</evidence>
<dbReference type="InterPro" id="IPR027417">
    <property type="entry name" value="P-loop_NTPase"/>
</dbReference>
<keyword evidence="1" id="KW-0812">Transmembrane</keyword>
<evidence type="ECO:0000256" key="1">
    <source>
        <dbReference type="SAM" id="Phobius"/>
    </source>
</evidence>
<organism evidence="2 3">
    <name type="scientific">Strigops habroptila</name>
    <name type="common">Kakapo</name>
    <dbReference type="NCBI Taxonomy" id="2489341"/>
    <lineage>
        <taxon>Eukaryota</taxon>
        <taxon>Metazoa</taxon>
        <taxon>Chordata</taxon>
        <taxon>Craniata</taxon>
        <taxon>Vertebrata</taxon>
        <taxon>Euteleostomi</taxon>
        <taxon>Archelosauria</taxon>
        <taxon>Archosauria</taxon>
        <taxon>Dinosauria</taxon>
        <taxon>Saurischia</taxon>
        <taxon>Theropoda</taxon>
        <taxon>Coelurosauria</taxon>
        <taxon>Aves</taxon>
        <taxon>Neognathae</taxon>
        <taxon>Neoaves</taxon>
        <taxon>Telluraves</taxon>
        <taxon>Australaves</taxon>
        <taxon>Psittaciformes</taxon>
        <taxon>Psittacidae</taxon>
        <taxon>Strigops</taxon>
    </lineage>
</organism>
<keyword evidence="1" id="KW-0472">Membrane</keyword>
<dbReference type="Proteomes" id="UP000472266">
    <property type="component" value="Chromosome 3"/>
</dbReference>
<sequence length="62" mass="6749">MVATLDKKAKIRNMSVVAHADCGRSTSTDSLVRKAGTIASRLSVSLMMSLMWLTVFQVSMLC</sequence>
<proteinExistence type="predicted"/>